<dbReference type="PROSITE" id="PS50893">
    <property type="entry name" value="ABC_TRANSPORTER_2"/>
    <property type="match status" value="1"/>
</dbReference>
<keyword evidence="1" id="KW-0813">Transport</keyword>
<keyword evidence="5" id="KW-0378">Hydrolase</keyword>
<dbReference type="SUPFAM" id="SSF52540">
    <property type="entry name" value="P-loop containing nucleoside triphosphate hydrolases"/>
    <property type="match status" value="1"/>
</dbReference>
<dbReference type="InterPro" id="IPR003593">
    <property type="entry name" value="AAA+_ATPase"/>
</dbReference>
<reference evidence="5 6" key="1">
    <citation type="submission" date="2009-12" db="EMBL/GenBank/DDBJ databases">
        <authorList>
            <person name="Shrivastava S."/>
            <person name="Madupu R."/>
            <person name="Durkin A.S."/>
            <person name="Torralba M."/>
            <person name="Methe B."/>
            <person name="Sutton G.G."/>
            <person name="Strausberg R.L."/>
            <person name="Nelson K.E."/>
        </authorList>
    </citation>
    <scope>NUCLEOTIDE SEQUENCE [LARGE SCALE GENOMIC DNA]</scope>
    <source>
        <strain evidence="5 6">W5455</strain>
    </source>
</reference>
<dbReference type="PANTHER" id="PTHR42734">
    <property type="entry name" value="METAL TRANSPORT SYSTEM ATP-BINDING PROTEIN TM_0124-RELATED"/>
    <property type="match status" value="1"/>
</dbReference>
<dbReference type="EC" id="3.6.3.-" evidence="5"/>
<gene>
    <name evidence="5" type="ORF">HMPREF7215_1491</name>
</gene>
<comment type="caution">
    <text evidence="5">The sequence shown here is derived from an EMBL/GenBank/DDBJ whole genome shotgun (WGS) entry which is preliminary data.</text>
</comment>
<dbReference type="RefSeq" id="WP_009165431.1">
    <property type="nucleotide sequence ID" value="NZ_ADFP01000094.1"/>
</dbReference>
<dbReference type="Proteomes" id="UP000006462">
    <property type="component" value="Unassembled WGS sequence"/>
</dbReference>
<evidence type="ECO:0000313" key="5">
    <source>
        <dbReference type="EMBL" id="EFB90129.1"/>
    </source>
</evidence>
<evidence type="ECO:0000313" key="6">
    <source>
        <dbReference type="Proteomes" id="UP000006462"/>
    </source>
</evidence>
<dbReference type="InterPro" id="IPR050153">
    <property type="entry name" value="Metal_Ion_Import_ABC"/>
</dbReference>
<keyword evidence="6" id="KW-1185">Reference proteome</keyword>
<dbReference type="Pfam" id="PF00005">
    <property type="entry name" value="ABC_tran"/>
    <property type="match status" value="1"/>
</dbReference>
<sequence length="264" mass="28838">MIFSVEKGCFDYGGRAILRDLSFSVRPGEILAILGPNGVGKTTLLRCMMGFLPWKSGRTVIDGRPLADYAARELWSRVSYVPQAKGSLFPYTAREMVLLGRSAHLGVTRQPGPKDEAVATAAMEEAGIARLADKRCDRMSGGELQLVLTARALAAQPRLLVMDEPESNLDFRNQLVILDIIRHLAHEHGMSVIVNTHFPAHALKLSDKALLLGRGETDLYGAARDVITEDNMRRAFGVNVSIHDFQRGGVTYNTVVPLSIAAQG</sequence>
<dbReference type="InterPro" id="IPR027417">
    <property type="entry name" value="P-loop_NTPase"/>
</dbReference>
<accession>A0ABP2HRZ2</accession>
<evidence type="ECO:0000256" key="3">
    <source>
        <dbReference type="ARBA" id="ARBA00022840"/>
    </source>
</evidence>
<dbReference type="EMBL" id="ADFP01000094">
    <property type="protein sequence ID" value="EFB90129.1"/>
    <property type="molecule type" value="Genomic_DNA"/>
</dbReference>
<organism evidence="5 6">
    <name type="scientific">Pyramidobacter piscolens W5455</name>
    <dbReference type="NCBI Taxonomy" id="352165"/>
    <lineage>
        <taxon>Bacteria</taxon>
        <taxon>Thermotogati</taxon>
        <taxon>Synergistota</taxon>
        <taxon>Synergistia</taxon>
        <taxon>Synergistales</taxon>
        <taxon>Dethiosulfovibrionaceae</taxon>
        <taxon>Pyramidobacter</taxon>
    </lineage>
</organism>
<dbReference type="InterPro" id="IPR003439">
    <property type="entry name" value="ABC_transporter-like_ATP-bd"/>
</dbReference>
<protein>
    <submittedName>
        <fullName evidence="5">ABC transporter, ATP-binding protein</fullName>
        <ecNumber evidence="5">3.6.3.-</ecNumber>
    </submittedName>
</protein>
<dbReference type="SMART" id="SM00382">
    <property type="entry name" value="AAA"/>
    <property type="match status" value="1"/>
</dbReference>
<keyword evidence="3 5" id="KW-0067">ATP-binding</keyword>
<name>A0ABP2HRZ2_9BACT</name>
<dbReference type="GO" id="GO:0016787">
    <property type="term" value="F:hydrolase activity"/>
    <property type="evidence" value="ECO:0007669"/>
    <property type="project" value="UniProtKB-KW"/>
</dbReference>
<dbReference type="GO" id="GO:0005524">
    <property type="term" value="F:ATP binding"/>
    <property type="evidence" value="ECO:0007669"/>
    <property type="project" value="UniProtKB-KW"/>
</dbReference>
<keyword evidence="2" id="KW-0547">Nucleotide-binding</keyword>
<evidence type="ECO:0000259" key="4">
    <source>
        <dbReference type="PROSITE" id="PS50893"/>
    </source>
</evidence>
<evidence type="ECO:0000256" key="2">
    <source>
        <dbReference type="ARBA" id="ARBA00022741"/>
    </source>
</evidence>
<evidence type="ECO:0000256" key="1">
    <source>
        <dbReference type="ARBA" id="ARBA00022448"/>
    </source>
</evidence>
<proteinExistence type="predicted"/>
<dbReference type="PANTHER" id="PTHR42734:SF19">
    <property type="entry name" value="IRON COMPOUNDS ABC TRANSPORTER, ATP-BINDING PROTEIN"/>
    <property type="match status" value="1"/>
</dbReference>
<dbReference type="CDD" id="cd03214">
    <property type="entry name" value="ABC_Iron-Siderophores_B12_Hemin"/>
    <property type="match status" value="1"/>
</dbReference>
<dbReference type="Gene3D" id="3.40.50.300">
    <property type="entry name" value="P-loop containing nucleotide triphosphate hydrolases"/>
    <property type="match status" value="1"/>
</dbReference>
<feature type="domain" description="ABC transporter" evidence="4">
    <location>
        <begin position="3"/>
        <end position="239"/>
    </location>
</feature>